<organism evidence="2">
    <name type="scientific">marine sediment metagenome</name>
    <dbReference type="NCBI Taxonomy" id="412755"/>
    <lineage>
        <taxon>unclassified sequences</taxon>
        <taxon>metagenomes</taxon>
        <taxon>ecological metagenomes</taxon>
    </lineage>
</organism>
<protein>
    <recommendedName>
        <fullName evidence="3">Prenyltransferase</fullName>
    </recommendedName>
</protein>
<keyword evidence="1" id="KW-0472">Membrane</keyword>
<dbReference type="EMBL" id="LAZR01000923">
    <property type="protein sequence ID" value="KKN54576.1"/>
    <property type="molecule type" value="Genomic_DNA"/>
</dbReference>
<dbReference type="Gene3D" id="1.10.357.140">
    <property type="entry name" value="UbiA prenyltransferase"/>
    <property type="match status" value="1"/>
</dbReference>
<feature type="transmembrane region" description="Helical" evidence="1">
    <location>
        <begin position="12"/>
        <end position="29"/>
    </location>
</feature>
<reference evidence="2" key="1">
    <citation type="journal article" date="2015" name="Nature">
        <title>Complex archaea that bridge the gap between prokaryotes and eukaryotes.</title>
        <authorList>
            <person name="Spang A."/>
            <person name="Saw J.H."/>
            <person name="Jorgensen S.L."/>
            <person name="Zaremba-Niedzwiedzka K."/>
            <person name="Martijn J."/>
            <person name="Lind A.E."/>
            <person name="van Eijk R."/>
            <person name="Schleper C."/>
            <person name="Guy L."/>
            <person name="Ettema T.J."/>
        </authorList>
    </citation>
    <scope>NUCLEOTIDE SEQUENCE</scope>
</reference>
<evidence type="ECO:0008006" key="3">
    <source>
        <dbReference type="Google" id="ProtNLM"/>
    </source>
</evidence>
<feature type="transmembrane region" description="Helical" evidence="1">
    <location>
        <begin position="35"/>
        <end position="55"/>
    </location>
</feature>
<proteinExistence type="predicted"/>
<sequence>MSKGFNLLRLEYLFSVLMPCFLAIYMNNYELSAHIWILAGFAFYAITGNTLNDAIDMKDPREKETLERVAGFHRKEILVLSIASFMLGTASFLNNIIVNPPEVPDPVLAIYLVIIVVLVVFYIKFKSLVIINQIILGISHIFLPWFMIKINAGDTFMYFLPALPLDEWLLLGTIASVAFTGQMLHELIDGDSLAQLSPKKSQLVIWIASLISLAIAITSFMFTRLLIFLPIVLFPIGIMYIFRKPRSNLLGQTSLKDTGIILGNIMFAYIIILTIA</sequence>
<gene>
    <name evidence="2" type="ORF">LCGC14_0591150</name>
</gene>
<dbReference type="AlphaFoldDB" id="A0A0F9TZL6"/>
<name>A0A0F9TZL6_9ZZZZ</name>
<feature type="transmembrane region" description="Helical" evidence="1">
    <location>
        <begin position="200"/>
        <end position="219"/>
    </location>
</feature>
<keyword evidence="1" id="KW-0812">Transmembrane</keyword>
<evidence type="ECO:0000256" key="1">
    <source>
        <dbReference type="SAM" id="Phobius"/>
    </source>
</evidence>
<feature type="transmembrane region" description="Helical" evidence="1">
    <location>
        <begin position="130"/>
        <end position="148"/>
    </location>
</feature>
<dbReference type="InterPro" id="IPR044878">
    <property type="entry name" value="UbiA_sf"/>
</dbReference>
<feature type="transmembrane region" description="Helical" evidence="1">
    <location>
        <begin position="103"/>
        <end position="123"/>
    </location>
</feature>
<feature type="transmembrane region" description="Helical" evidence="1">
    <location>
        <begin position="76"/>
        <end position="97"/>
    </location>
</feature>
<keyword evidence="1" id="KW-1133">Transmembrane helix</keyword>
<feature type="transmembrane region" description="Helical" evidence="1">
    <location>
        <begin position="254"/>
        <end position="275"/>
    </location>
</feature>
<comment type="caution">
    <text evidence="2">The sequence shown here is derived from an EMBL/GenBank/DDBJ whole genome shotgun (WGS) entry which is preliminary data.</text>
</comment>
<feature type="transmembrane region" description="Helical" evidence="1">
    <location>
        <begin position="225"/>
        <end position="242"/>
    </location>
</feature>
<accession>A0A0F9TZL6</accession>
<evidence type="ECO:0000313" key="2">
    <source>
        <dbReference type="EMBL" id="KKN54576.1"/>
    </source>
</evidence>